<comment type="caution">
    <text evidence="1">The sequence shown here is derived from an EMBL/GenBank/DDBJ whole genome shotgun (WGS) entry which is preliminary data.</text>
</comment>
<protein>
    <submittedName>
        <fullName evidence="1">Uncharacterized protein</fullName>
    </submittedName>
</protein>
<evidence type="ECO:0000313" key="2">
    <source>
        <dbReference type="Proteomes" id="UP001607302"/>
    </source>
</evidence>
<reference evidence="1 2" key="1">
    <citation type="journal article" date="2024" name="Ann. Entomol. Soc. Am.">
        <title>Genomic analyses of the southern and eastern yellowjacket wasps (Hymenoptera: Vespidae) reveal evolutionary signatures of social life.</title>
        <authorList>
            <person name="Catto M.A."/>
            <person name="Caine P.B."/>
            <person name="Orr S.E."/>
            <person name="Hunt B.G."/>
            <person name="Goodisman M.A.D."/>
        </authorList>
    </citation>
    <scope>NUCLEOTIDE SEQUENCE [LARGE SCALE GENOMIC DNA]</scope>
    <source>
        <strain evidence="1">233</strain>
        <tissue evidence="1">Head and thorax</tissue>
    </source>
</reference>
<accession>A0ABD2B711</accession>
<dbReference type="AlphaFoldDB" id="A0ABD2B711"/>
<name>A0ABD2B711_VESSQ</name>
<gene>
    <name evidence="1" type="ORF">V1478_006142</name>
</gene>
<sequence length="111" mass="12927">MTRIKFTRPRADYSATNCPYRKMDEVQKFPPSSSSSIVIIVVVSSNSSSSNSSSNMIITIRMLYEIKSDLNKNRFRYNYIEICRELFNDLCSLEHTNRFKSVALKSDRRQV</sequence>
<evidence type="ECO:0000313" key="1">
    <source>
        <dbReference type="EMBL" id="KAL2728510.1"/>
    </source>
</evidence>
<proteinExistence type="predicted"/>
<organism evidence="1 2">
    <name type="scientific">Vespula squamosa</name>
    <name type="common">Southern yellow jacket</name>
    <name type="synonym">Wasp</name>
    <dbReference type="NCBI Taxonomy" id="30214"/>
    <lineage>
        <taxon>Eukaryota</taxon>
        <taxon>Metazoa</taxon>
        <taxon>Ecdysozoa</taxon>
        <taxon>Arthropoda</taxon>
        <taxon>Hexapoda</taxon>
        <taxon>Insecta</taxon>
        <taxon>Pterygota</taxon>
        <taxon>Neoptera</taxon>
        <taxon>Endopterygota</taxon>
        <taxon>Hymenoptera</taxon>
        <taxon>Apocrita</taxon>
        <taxon>Aculeata</taxon>
        <taxon>Vespoidea</taxon>
        <taxon>Vespidae</taxon>
        <taxon>Vespinae</taxon>
        <taxon>Vespula</taxon>
    </lineage>
</organism>
<dbReference type="EMBL" id="JAUDFV010000132">
    <property type="protein sequence ID" value="KAL2728510.1"/>
    <property type="molecule type" value="Genomic_DNA"/>
</dbReference>
<keyword evidence="2" id="KW-1185">Reference proteome</keyword>
<dbReference type="Proteomes" id="UP001607302">
    <property type="component" value="Unassembled WGS sequence"/>
</dbReference>